<sequence>MPRVTLGSLSLALLRVNYRLARLPLQLFEDVAVSRLDEQEPVRLAYEQILIDCDRAAAYLLNDEGAARRAAELEQRTASVRLLIAREHHRVQRRGVILLDEQRERFHQRRQQDSGLPT</sequence>
<dbReference type="AlphaFoldDB" id="Q0S188"/>
<evidence type="ECO:0000313" key="1">
    <source>
        <dbReference type="EMBL" id="ABG98698.1"/>
    </source>
</evidence>
<evidence type="ECO:0000313" key="2">
    <source>
        <dbReference type="Proteomes" id="UP000008710"/>
    </source>
</evidence>
<dbReference type="EMBL" id="CP000431">
    <property type="protein sequence ID" value="ABG98698.1"/>
    <property type="molecule type" value="Genomic_DNA"/>
</dbReference>
<dbReference type="eggNOG" id="ENOG503293Q">
    <property type="taxonomic scope" value="Bacteria"/>
</dbReference>
<organism evidence="1 2">
    <name type="scientific">Rhodococcus jostii (strain RHA1)</name>
    <dbReference type="NCBI Taxonomy" id="101510"/>
    <lineage>
        <taxon>Bacteria</taxon>
        <taxon>Bacillati</taxon>
        <taxon>Actinomycetota</taxon>
        <taxon>Actinomycetes</taxon>
        <taxon>Mycobacteriales</taxon>
        <taxon>Nocardiaceae</taxon>
        <taxon>Rhodococcus</taxon>
    </lineage>
</organism>
<reference evidence="2" key="1">
    <citation type="journal article" date="2006" name="Proc. Natl. Acad. Sci. U.S.A.">
        <title>The complete genome of Rhodococcus sp. RHA1 provides insights into a catabolic powerhouse.</title>
        <authorList>
            <person name="McLeod M.P."/>
            <person name="Warren R.L."/>
            <person name="Hsiao W.W.L."/>
            <person name="Araki N."/>
            <person name="Myhre M."/>
            <person name="Fernandes C."/>
            <person name="Miyazawa D."/>
            <person name="Wong W."/>
            <person name="Lillquist A.L."/>
            <person name="Wang D."/>
            <person name="Dosanjh M."/>
            <person name="Hara H."/>
            <person name="Petrescu A."/>
            <person name="Morin R.D."/>
            <person name="Yang G."/>
            <person name="Stott J.M."/>
            <person name="Schein J.E."/>
            <person name="Shin H."/>
            <person name="Smailus D."/>
            <person name="Siddiqui A.S."/>
            <person name="Marra M.A."/>
            <person name="Jones S.J.M."/>
            <person name="Holt R."/>
            <person name="Brinkman F.S.L."/>
            <person name="Miyauchi K."/>
            <person name="Fukuda M."/>
            <person name="Davies J.E."/>
            <person name="Mohn W.W."/>
            <person name="Eltis L.D."/>
        </authorList>
    </citation>
    <scope>NUCLEOTIDE SEQUENCE [LARGE SCALE GENOMIC DNA]</scope>
    <source>
        <strain evidence="2">RHA1</strain>
    </source>
</reference>
<name>Q0S188_RHOJR</name>
<dbReference type="KEGG" id="rha:RHA1_ro06932"/>
<proteinExistence type="predicted"/>
<gene>
    <name evidence="1" type="ordered locus">RHA1_ro06932</name>
</gene>
<accession>Q0S188</accession>
<dbReference type="HOGENOM" id="CLU_157260_0_0_11"/>
<protein>
    <submittedName>
        <fullName evidence="1">Uncharacterized protein</fullName>
    </submittedName>
</protein>
<dbReference type="Proteomes" id="UP000008710">
    <property type="component" value="Chromosome"/>
</dbReference>